<reference evidence="1" key="1">
    <citation type="submission" date="2021-02" db="EMBL/GenBank/DDBJ databases">
        <authorList>
            <person name="Nowell W R."/>
        </authorList>
    </citation>
    <scope>NUCLEOTIDE SEQUENCE</scope>
</reference>
<evidence type="ECO:0000313" key="1">
    <source>
        <dbReference type="EMBL" id="CAF1520686.1"/>
    </source>
</evidence>
<organism evidence="1 2">
    <name type="scientific">Adineta steineri</name>
    <dbReference type="NCBI Taxonomy" id="433720"/>
    <lineage>
        <taxon>Eukaryota</taxon>
        <taxon>Metazoa</taxon>
        <taxon>Spiralia</taxon>
        <taxon>Gnathifera</taxon>
        <taxon>Rotifera</taxon>
        <taxon>Eurotatoria</taxon>
        <taxon>Bdelloidea</taxon>
        <taxon>Adinetida</taxon>
        <taxon>Adinetidae</taxon>
        <taxon>Adineta</taxon>
    </lineage>
</organism>
<dbReference type="Proteomes" id="UP000663845">
    <property type="component" value="Unassembled WGS sequence"/>
</dbReference>
<sequence>MNIVVLSVEIGTISQSFTEDACWTEPISFALSSGSRDGHNKNQNST</sequence>
<accession>A0A815URA3</accession>
<protein>
    <submittedName>
        <fullName evidence="1">Uncharacterized protein</fullName>
    </submittedName>
</protein>
<comment type="caution">
    <text evidence="1">The sequence shown here is derived from an EMBL/GenBank/DDBJ whole genome shotgun (WGS) entry which is preliminary data.</text>
</comment>
<dbReference type="EMBL" id="CAJNOG010002900">
    <property type="protein sequence ID" value="CAF1520686.1"/>
    <property type="molecule type" value="Genomic_DNA"/>
</dbReference>
<feature type="non-terminal residue" evidence="1">
    <location>
        <position position="46"/>
    </location>
</feature>
<evidence type="ECO:0000313" key="2">
    <source>
        <dbReference type="Proteomes" id="UP000663845"/>
    </source>
</evidence>
<dbReference type="AlphaFoldDB" id="A0A815URA3"/>
<gene>
    <name evidence="1" type="ORF">JYZ213_LOCUS44555</name>
</gene>
<proteinExistence type="predicted"/>
<name>A0A815URA3_9BILA</name>